<dbReference type="Gene3D" id="3.30.420.10">
    <property type="entry name" value="Ribonuclease H-like superfamily/Ribonuclease H"/>
    <property type="match status" value="1"/>
</dbReference>
<evidence type="ECO:0000259" key="5">
    <source>
        <dbReference type="PROSITE" id="PS51755"/>
    </source>
</evidence>
<dbReference type="GO" id="GO:0000160">
    <property type="term" value="P:phosphorelay signal transduction system"/>
    <property type="evidence" value="ECO:0007669"/>
    <property type="project" value="InterPro"/>
</dbReference>
<gene>
    <name evidence="6" type="ORF">GGR46_001543</name>
</gene>
<dbReference type="SUPFAM" id="SSF53098">
    <property type="entry name" value="Ribonuclease H-like"/>
    <property type="match status" value="1"/>
</dbReference>
<dbReference type="GO" id="GO:0003677">
    <property type="term" value="F:DNA binding"/>
    <property type="evidence" value="ECO:0007669"/>
    <property type="project" value="UniProtKB-UniRule"/>
</dbReference>
<feature type="domain" description="Integrase catalytic" evidence="4">
    <location>
        <begin position="134"/>
        <end position="319"/>
    </location>
</feature>
<dbReference type="EMBL" id="JACIEH010000001">
    <property type="protein sequence ID" value="MBB4098010.1"/>
    <property type="molecule type" value="Genomic_DNA"/>
</dbReference>
<organism evidence="6 7">
    <name type="scientific">Sphingomonas kyeonggiensis</name>
    <dbReference type="NCBI Taxonomy" id="1268553"/>
    <lineage>
        <taxon>Bacteria</taxon>
        <taxon>Pseudomonadati</taxon>
        <taxon>Pseudomonadota</taxon>
        <taxon>Alphaproteobacteria</taxon>
        <taxon>Sphingomonadales</taxon>
        <taxon>Sphingomonadaceae</taxon>
        <taxon>Sphingomonas</taxon>
    </lineage>
</organism>
<dbReference type="InterPro" id="IPR001867">
    <property type="entry name" value="OmpR/PhoB-type_DNA-bd"/>
</dbReference>
<keyword evidence="1 2" id="KW-0238">DNA-binding</keyword>
<dbReference type="PROSITE" id="PS51755">
    <property type="entry name" value="OMPR_PHOB"/>
    <property type="match status" value="1"/>
</dbReference>
<dbReference type="PANTHER" id="PTHR35004">
    <property type="entry name" value="TRANSPOSASE RV3428C-RELATED"/>
    <property type="match status" value="1"/>
</dbReference>
<dbReference type="PANTHER" id="PTHR35004:SF7">
    <property type="entry name" value="INTEGRASE PROTEIN"/>
    <property type="match status" value="1"/>
</dbReference>
<dbReference type="Pfam" id="PF13565">
    <property type="entry name" value="HTH_32"/>
    <property type="match status" value="1"/>
</dbReference>
<feature type="region of interest" description="Disordered" evidence="3">
    <location>
        <begin position="433"/>
        <end position="463"/>
    </location>
</feature>
<dbReference type="Gene3D" id="1.10.10.10">
    <property type="entry name" value="Winged helix-like DNA-binding domain superfamily/Winged helix DNA-binding domain"/>
    <property type="match status" value="1"/>
</dbReference>
<protein>
    <submittedName>
        <fullName evidence="6">Transposase</fullName>
    </submittedName>
</protein>
<dbReference type="Proteomes" id="UP000557392">
    <property type="component" value="Unassembled WGS sequence"/>
</dbReference>
<proteinExistence type="predicted"/>
<dbReference type="InterPro" id="IPR012337">
    <property type="entry name" value="RNaseH-like_sf"/>
</dbReference>
<name>A0A7W6JR66_9SPHN</name>
<dbReference type="Pfam" id="PF00486">
    <property type="entry name" value="Trans_reg_C"/>
    <property type="match status" value="1"/>
</dbReference>
<comment type="caution">
    <text evidence="6">The sequence shown here is derived from an EMBL/GenBank/DDBJ whole genome shotgun (WGS) entry which is preliminary data.</text>
</comment>
<reference evidence="6 7" key="1">
    <citation type="submission" date="2020-08" db="EMBL/GenBank/DDBJ databases">
        <title>Genomic Encyclopedia of Type Strains, Phase IV (KMG-IV): sequencing the most valuable type-strain genomes for metagenomic binning, comparative biology and taxonomic classification.</title>
        <authorList>
            <person name="Goeker M."/>
        </authorList>
    </citation>
    <scope>NUCLEOTIDE SEQUENCE [LARGE SCALE GENOMIC DNA]</scope>
    <source>
        <strain evidence="6 7">DSM 101806</strain>
    </source>
</reference>
<sequence>MSSNSPVDIEIDEESYEIKAIKAYLTKEISISDLRTSLGLKRTQTYRLVDRYREHGPAGLDSKKLGNRNGAYPDSERAKVIEIVREFYADFGPTLAAEKLEQDHKILIGAETLRRWMKEDGLWVDRAGRKPRVFSPRPPRDRVGELVQVDGSYHRWFEKRGDECCLLVFIDDATSELKLLRFVEHETSYNYMACLRSYIESFGCPLALFSDRHSIFRATNPTANGEREPTQFARSCGRLGIKVICAKTPQAKGRVERANRTLQDRLVKELRLRNISTMDAANRYLEEYRIEHNQKFARAPVDPEDAHQPKPNESLDSLLTYTVLRKVFQDLSLSFNKTKIILEDSSLSRRAIGKQVTVALDLWGRLEILFEEHPLPHRVFDKLRRVGDASAPVVEHKRLGAALNLANAICDAEPHHFKRNNHVLAGFRNHFRDPTDPESRELQNAPPEIRRQHNGRPRAPLGNHPIVILEGRLEKPQEPTSLTTTGVAEAVASDAPDTSQTPVLPPNFALPPSRAEFGEITVDLVAQTIQRRGEAIHLAPIEFRLLLVLIRGHGRVLSHRELLMEVWGPDYLERSHYIYIYMGRLRRKLEDDPSVPCHLLTASPVGYQLMGLTMLESDILGLSDGFRRARREWSTRSISIREVLPPI</sequence>
<dbReference type="SUPFAM" id="SSF46689">
    <property type="entry name" value="Homeodomain-like"/>
    <property type="match status" value="1"/>
</dbReference>
<evidence type="ECO:0000256" key="3">
    <source>
        <dbReference type="SAM" id="MobiDB-lite"/>
    </source>
</evidence>
<dbReference type="PROSITE" id="PS50994">
    <property type="entry name" value="INTEGRASE"/>
    <property type="match status" value="1"/>
</dbReference>
<dbReference type="InterPro" id="IPR047797">
    <property type="entry name" value="ISNCY_transpos"/>
</dbReference>
<feature type="DNA-binding region" description="OmpR/PhoB-type" evidence="2">
    <location>
        <begin position="512"/>
        <end position="611"/>
    </location>
</feature>
<dbReference type="RefSeq" id="WP_183996112.1">
    <property type="nucleotide sequence ID" value="NZ_JACIEH010000001.1"/>
</dbReference>
<dbReference type="InterPro" id="IPR036397">
    <property type="entry name" value="RNaseH_sf"/>
</dbReference>
<evidence type="ECO:0000256" key="1">
    <source>
        <dbReference type="ARBA" id="ARBA00023125"/>
    </source>
</evidence>
<dbReference type="InterPro" id="IPR036388">
    <property type="entry name" value="WH-like_DNA-bd_sf"/>
</dbReference>
<dbReference type="CDD" id="cd00383">
    <property type="entry name" value="trans_reg_C"/>
    <property type="match status" value="1"/>
</dbReference>
<dbReference type="SMART" id="SM00862">
    <property type="entry name" value="Trans_reg_C"/>
    <property type="match status" value="1"/>
</dbReference>
<dbReference type="SUPFAM" id="SSF46894">
    <property type="entry name" value="C-terminal effector domain of the bipartite response regulators"/>
    <property type="match status" value="1"/>
</dbReference>
<dbReference type="InterPro" id="IPR001584">
    <property type="entry name" value="Integrase_cat-core"/>
</dbReference>
<evidence type="ECO:0000259" key="4">
    <source>
        <dbReference type="PROSITE" id="PS50994"/>
    </source>
</evidence>
<evidence type="ECO:0000313" key="6">
    <source>
        <dbReference type="EMBL" id="MBB4098010.1"/>
    </source>
</evidence>
<dbReference type="InterPro" id="IPR009057">
    <property type="entry name" value="Homeodomain-like_sf"/>
</dbReference>
<feature type="domain" description="OmpR/PhoB-type" evidence="5">
    <location>
        <begin position="512"/>
        <end position="611"/>
    </location>
</feature>
<dbReference type="GO" id="GO:0015074">
    <property type="term" value="P:DNA integration"/>
    <property type="evidence" value="ECO:0007669"/>
    <property type="project" value="InterPro"/>
</dbReference>
<dbReference type="GO" id="GO:0006355">
    <property type="term" value="P:regulation of DNA-templated transcription"/>
    <property type="evidence" value="ECO:0007669"/>
    <property type="project" value="InterPro"/>
</dbReference>
<dbReference type="InterPro" id="IPR016032">
    <property type="entry name" value="Sig_transdc_resp-reg_C-effctor"/>
</dbReference>
<dbReference type="NCBIfam" id="NF033594">
    <property type="entry name" value="transpos_ISNCY_2"/>
    <property type="match status" value="1"/>
</dbReference>
<dbReference type="AlphaFoldDB" id="A0A7W6JR66"/>
<keyword evidence="7" id="KW-1185">Reference proteome</keyword>
<evidence type="ECO:0000313" key="7">
    <source>
        <dbReference type="Proteomes" id="UP000557392"/>
    </source>
</evidence>
<accession>A0A7W6JR66</accession>
<evidence type="ECO:0000256" key="2">
    <source>
        <dbReference type="PROSITE-ProRule" id="PRU01091"/>
    </source>
</evidence>